<evidence type="ECO:0000313" key="17">
    <source>
        <dbReference type="Proteomes" id="UP000325957"/>
    </source>
</evidence>
<evidence type="ECO:0000256" key="2">
    <source>
        <dbReference type="ARBA" id="ARBA00011738"/>
    </source>
</evidence>
<keyword evidence="6" id="KW-0598">Phosphotransferase system</keyword>
<keyword evidence="7 15" id="KW-0812">Transmembrane</keyword>
<keyword evidence="5" id="KW-0762">Sugar transport</keyword>
<keyword evidence="17" id="KW-1185">Reference proteome</keyword>
<feature type="transmembrane region" description="Helical" evidence="15">
    <location>
        <begin position="46"/>
        <end position="66"/>
    </location>
</feature>
<protein>
    <recommendedName>
        <fullName evidence="12">Ascorbate-specific PTS system EIIC component</fullName>
    </recommendedName>
    <alternativeName>
        <fullName evidence="13">Ascorbate-specific permease IIC component UlaA</fullName>
    </alternativeName>
</protein>
<gene>
    <name evidence="16" type="ORF">FCK90_04730</name>
</gene>
<dbReference type="GO" id="GO:0005886">
    <property type="term" value="C:plasma membrane"/>
    <property type="evidence" value="ECO:0007669"/>
    <property type="project" value="UniProtKB-SubCell"/>
</dbReference>
<proteinExistence type="inferred from homology"/>
<evidence type="ECO:0000256" key="7">
    <source>
        <dbReference type="ARBA" id="ARBA00022692"/>
    </source>
</evidence>
<accession>A0A5J5L1K7</accession>
<feature type="region of interest" description="Disordered" evidence="14">
    <location>
        <begin position="469"/>
        <end position="509"/>
    </location>
</feature>
<dbReference type="NCBIfam" id="NF006920">
    <property type="entry name" value="PRK09410.1-2"/>
    <property type="match status" value="1"/>
</dbReference>
<evidence type="ECO:0000256" key="3">
    <source>
        <dbReference type="ARBA" id="ARBA00022448"/>
    </source>
</evidence>
<evidence type="ECO:0000256" key="11">
    <source>
        <dbReference type="ARBA" id="ARBA00038218"/>
    </source>
</evidence>
<evidence type="ECO:0000256" key="12">
    <source>
        <dbReference type="ARBA" id="ARBA00039702"/>
    </source>
</evidence>
<evidence type="ECO:0000256" key="13">
    <source>
        <dbReference type="ARBA" id="ARBA00042859"/>
    </source>
</evidence>
<dbReference type="GO" id="GO:0009401">
    <property type="term" value="P:phosphoenolpyruvate-dependent sugar phosphotransferase system"/>
    <property type="evidence" value="ECO:0007669"/>
    <property type="project" value="UniProtKB-KW"/>
</dbReference>
<evidence type="ECO:0000256" key="6">
    <source>
        <dbReference type="ARBA" id="ARBA00022683"/>
    </source>
</evidence>
<keyword evidence="3" id="KW-0813">Transport</keyword>
<evidence type="ECO:0000256" key="5">
    <source>
        <dbReference type="ARBA" id="ARBA00022597"/>
    </source>
</evidence>
<comment type="caution">
    <text evidence="16">The sequence shown here is derived from an EMBL/GenBank/DDBJ whole genome shotgun (WGS) entry which is preliminary data.</text>
</comment>
<dbReference type="Proteomes" id="UP000325957">
    <property type="component" value="Unassembled WGS sequence"/>
</dbReference>
<evidence type="ECO:0000256" key="10">
    <source>
        <dbReference type="ARBA" id="ARBA00037387"/>
    </source>
</evidence>
<feature type="transmembrane region" description="Helical" evidence="15">
    <location>
        <begin position="131"/>
        <end position="164"/>
    </location>
</feature>
<comment type="subcellular location">
    <subcellularLocation>
        <location evidence="1">Cell membrane</location>
        <topology evidence="1">Multi-pass membrane protein</topology>
    </subcellularLocation>
</comment>
<dbReference type="OrthoDB" id="9796178at2"/>
<evidence type="ECO:0000256" key="4">
    <source>
        <dbReference type="ARBA" id="ARBA00022475"/>
    </source>
</evidence>
<evidence type="ECO:0000313" key="16">
    <source>
        <dbReference type="EMBL" id="KAA9394841.1"/>
    </source>
</evidence>
<evidence type="ECO:0000256" key="14">
    <source>
        <dbReference type="SAM" id="MobiDB-lite"/>
    </source>
</evidence>
<feature type="transmembrane region" description="Helical" evidence="15">
    <location>
        <begin position="267"/>
        <end position="290"/>
    </location>
</feature>
<evidence type="ECO:0000256" key="8">
    <source>
        <dbReference type="ARBA" id="ARBA00022989"/>
    </source>
</evidence>
<feature type="transmembrane region" description="Helical" evidence="15">
    <location>
        <begin position="15"/>
        <end position="34"/>
    </location>
</feature>
<comment type="function">
    <text evidence="10">The phosphoenolpyruvate-dependent sugar phosphotransferase system (sugar PTS), a major carbohydrate active transport system, catalyzes the phosphorylation of incoming sugar substrates concomitantly with their translocation across the cell membrane. The enzyme II UlaABC PTS system is involved in ascorbate transport.</text>
</comment>
<reference evidence="16 17" key="1">
    <citation type="submission" date="2019-05" db="EMBL/GenBank/DDBJ databases">
        <title>Kocuria coralli sp. nov., a novel actinobacterium isolated from coral reef seawater.</title>
        <authorList>
            <person name="Li J."/>
        </authorList>
    </citation>
    <scope>NUCLEOTIDE SEQUENCE [LARGE SCALE GENOMIC DNA]</scope>
    <source>
        <strain evidence="16 17">SCSIO 13007</strain>
    </source>
</reference>
<dbReference type="InterPro" id="IPR051562">
    <property type="entry name" value="Ascorbate-PTS_EIIC"/>
</dbReference>
<feature type="transmembrane region" description="Helical" evidence="15">
    <location>
        <begin position="434"/>
        <end position="460"/>
    </location>
</feature>
<dbReference type="RefSeq" id="WP_158033152.1">
    <property type="nucleotide sequence ID" value="NZ_ML708613.1"/>
</dbReference>
<dbReference type="NCBIfam" id="NF009553">
    <property type="entry name" value="PRK12997.1-5"/>
    <property type="match status" value="1"/>
</dbReference>
<name>A0A5J5L1K7_9MICC</name>
<feature type="transmembrane region" description="Helical" evidence="15">
    <location>
        <begin position="392"/>
        <end position="414"/>
    </location>
</feature>
<feature type="transmembrane region" description="Helical" evidence="15">
    <location>
        <begin position="184"/>
        <end position="205"/>
    </location>
</feature>
<comment type="similarity">
    <text evidence="11">Belongs to the UlaA family.</text>
</comment>
<evidence type="ECO:0000256" key="1">
    <source>
        <dbReference type="ARBA" id="ARBA00004651"/>
    </source>
</evidence>
<keyword evidence="8 15" id="KW-1133">Transmembrane helix</keyword>
<organism evidence="16 17">
    <name type="scientific">Kocuria coralli</name>
    <dbReference type="NCBI Taxonomy" id="1461025"/>
    <lineage>
        <taxon>Bacteria</taxon>
        <taxon>Bacillati</taxon>
        <taxon>Actinomycetota</taxon>
        <taxon>Actinomycetes</taxon>
        <taxon>Micrococcales</taxon>
        <taxon>Micrococcaceae</taxon>
        <taxon>Kocuria</taxon>
    </lineage>
</organism>
<feature type="transmembrane region" description="Helical" evidence="15">
    <location>
        <begin position="357"/>
        <end position="380"/>
    </location>
</feature>
<comment type="subunit">
    <text evidence="2">Homodimer.</text>
</comment>
<feature type="transmembrane region" description="Helical" evidence="15">
    <location>
        <begin position="328"/>
        <end position="351"/>
    </location>
</feature>
<evidence type="ECO:0000256" key="15">
    <source>
        <dbReference type="SAM" id="Phobius"/>
    </source>
</evidence>
<feature type="transmembrane region" description="Helical" evidence="15">
    <location>
        <begin position="226"/>
        <end position="247"/>
    </location>
</feature>
<dbReference type="AlphaFoldDB" id="A0A5J5L1K7"/>
<keyword evidence="4" id="KW-1003">Cell membrane</keyword>
<feature type="compositionally biased region" description="Pro residues" evidence="14">
    <location>
        <begin position="496"/>
        <end position="509"/>
    </location>
</feature>
<feature type="transmembrane region" description="Helical" evidence="15">
    <location>
        <begin position="101"/>
        <end position="119"/>
    </location>
</feature>
<sequence>MNWLVAIAEFLVNEILSVPAFLIGIITAVGLIALRKSTGQVVGGAIKATLGFLLIGAGATLVVASLEPLGVMIQGATGAQGVVPTNEAIAGIAQAEFGGQVAWLMILGFVVSLLLARFTPLRYVFLTGHHVLFMATMLTIILATAGYSGALVVGVGALLLGILMVSLPALAHPWTRRITGDDSIAIGHFGTAGYIAAGATGRLVGGKSPSSEDLKLPEGLRFLRDSMVATALSMALMYVVLAILFMARAGTEVAFEAFEGGAANVGNYLMTSVTYGLQFGVAVAVILFGVRTILGELVPAFQGIAAKVVPGAIPALDAPIVFPYAQNAVLLGFISSFAGGLVGLVVLSTWLNPAYGIALILPGLVPHFFTGGAAGVFGNATGGRRGAVAGGFVNGLIITFLPAFLLSVLGTFGGENTTFGDADFGWFGLAVGSAARIGEIGGLILIVLIGLVVLFAAILVQRKLVDRGWDPSPARPRPGGDDEPAPAVPSQSYAKIPPPAGAPAPPPRE</sequence>
<dbReference type="EMBL" id="SZWF01000004">
    <property type="protein sequence ID" value="KAA9394841.1"/>
    <property type="molecule type" value="Genomic_DNA"/>
</dbReference>
<dbReference type="InterPro" id="IPR004703">
    <property type="entry name" value="PTS_sugar-sp_permease"/>
</dbReference>
<dbReference type="PANTHER" id="PTHR33843">
    <property type="entry name" value="ASCORBATE-SPECIFIC PTS SYSTEM EIIC COMPONENT"/>
    <property type="match status" value="1"/>
</dbReference>
<evidence type="ECO:0000256" key="9">
    <source>
        <dbReference type="ARBA" id="ARBA00023136"/>
    </source>
</evidence>
<keyword evidence="9 15" id="KW-0472">Membrane</keyword>
<dbReference type="PANTHER" id="PTHR33843:SF4">
    <property type="entry name" value="ASCORBATE-SPECIFIC PTS SYSTEM EIIC COMPONENT"/>
    <property type="match status" value="1"/>
</dbReference>
<dbReference type="Pfam" id="PF03611">
    <property type="entry name" value="EIIC-GAT"/>
    <property type="match status" value="1"/>
</dbReference>